<dbReference type="RefSeq" id="WP_171740539.1">
    <property type="nucleotide sequence ID" value="NZ_CP053435.1"/>
</dbReference>
<name>A0A6M5Y9R5_9BACT</name>
<evidence type="ECO:0000313" key="1">
    <source>
        <dbReference type="EMBL" id="QJW90695.1"/>
    </source>
</evidence>
<keyword evidence="2" id="KW-1185">Reference proteome</keyword>
<protein>
    <submittedName>
        <fullName evidence="1">Pentapeptide repeat-containing protein</fullName>
    </submittedName>
</protein>
<dbReference type="Pfam" id="PF00805">
    <property type="entry name" value="Pentapeptide"/>
    <property type="match status" value="1"/>
</dbReference>
<proteinExistence type="predicted"/>
<dbReference type="InterPro" id="IPR052949">
    <property type="entry name" value="PA_immunity-related"/>
</dbReference>
<dbReference type="KEGG" id="stae:HNV11_15540"/>
<dbReference type="EMBL" id="CP053435">
    <property type="protein sequence ID" value="QJW90695.1"/>
    <property type="molecule type" value="Genomic_DNA"/>
</dbReference>
<dbReference type="SUPFAM" id="SSF141571">
    <property type="entry name" value="Pentapeptide repeat-like"/>
    <property type="match status" value="1"/>
</dbReference>
<organism evidence="1 2">
    <name type="scientific">Spirosoma taeanense</name>
    <dbReference type="NCBI Taxonomy" id="2735870"/>
    <lineage>
        <taxon>Bacteria</taxon>
        <taxon>Pseudomonadati</taxon>
        <taxon>Bacteroidota</taxon>
        <taxon>Cytophagia</taxon>
        <taxon>Cytophagales</taxon>
        <taxon>Cytophagaceae</taxon>
        <taxon>Spirosoma</taxon>
    </lineage>
</organism>
<gene>
    <name evidence="1" type="ORF">HNV11_15540</name>
</gene>
<dbReference type="PANTHER" id="PTHR42999">
    <property type="entry name" value="ANTIBIOTIC RESISTANCE PROTEIN MCBG"/>
    <property type="match status" value="1"/>
</dbReference>
<dbReference type="Gene3D" id="2.160.20.80">
    <property type="entry name" value="E3 ubiquitin-protein ligase SopA"/>
    <property type="match status" value="1"/>
</dbReference>
<accession>A0A6M5Y9R5</accession>
<dbReference type="InterPro" id="IPR001646">
    <property type="entry name" value="5peptide_repeat"/>
</dbReference>
<sequence>MEYYRQVFSSSGEPVASWHGHAFEQCQFRKLDLTRTALTGSSFVDCRFEDCNLTGVELKNTKLYDVQFTACRLLHVDFGVCDAFGFHTNFQDCQLDYTVFLNRKLRKANFTDCSLKEAHFLKCDLTATVFKNCNLELARFEDNNLTQVDFATSYNLTIDPDDNKVKKARFSLYSLPGLLTKYDLVVMQ</sequence>
<evidence type="ECO:0000313" key="2">
    <source>
        <dbReference type="Proteomes" id="UP000502756"/>
    </source>
</evidence>
<dbReference type="AlphaFoldDB" id="A0A6M5Y9R5"/>
<dbReference type="Pfam" id="PF13599">
    <property type="entry name" value="Pentapeptide_4"/>
    <property type="match status" value="1"/>
</dbReference>
<dbReference type="Proteomes" id="UP000502756">
    <property type="component" value="Chromosome"/>
</dbReference>
<reference evidence="1 2" key="1">
    <citation type="submission" date="2020-05" db="EMBL/GenBank/DDBJ databases">
        <title>Genome sequencing of Spirosoma sp. TS118.</title>
        <authorList>
            <person name="Lee J.-H."/>
            <person name="Jeong S."/>
            <person name="Zhao L."/>
            <person name="Jung J.-H."/>
            <person name="Kim M.-K."/>
            <person name="Lim S."/>
        </authorList>
    </citation>
    <scope>NUCLEOTIDE SEQUENCE [LARGE SCALE GENOMIC DNA]</scope>
    <source>
        <strain evidence="1 2">TS118</strain>
    </source>
</reference>
<dbReference type="PANTHER" id="PTHR42999:SF1">
    <property type="entry name" value="PENTAPEPTIDE REPEAT-CONTAINING PROTEIN"/>
    <property type="match status" value="1"/>
</dbReference>